<proteinExistence type="inferred from homology"/>
<accession>A0ABW1V4W4</accession>
<feature type="transmembrane region" description="Helical" evidence="7">
    <location>
        <begin position="207"/>
        <end position="228"/>
    </location>
</feature>
<evidence type="ECO:0000256" key="4">
    <source>
        <dbReference type="ARBA" id="ARBA00023224"/>
    </source>
</evidence>
<evidence type="ECO:0000256" key="3">
    <source>
        <dbReference type="ARBA" id="ARBA00023136"/>
    </source>
</evidence>
<evidence type="ECO:0000256" key="5">
    <source>
        <dbReference type="ARBA" id="ARBA00029447"/>
    </source>
</evidence>
<evidence type="ECO:0000256" key="6">
    <source>
        <dbReference type="PROSITE-ProRule" id="PRU00284"/>
    </source>
</evidence>
<dbReference type="PANTHER" id="PTHR32089:SF112">
    <property type="entry name" value="LYSOZYME-LIKE PROTEIN-RELATED"/>
    <property type="match status" value="1"/>
</dbReference>
<gene>
    <name evidence="10" type="ORF">ACFP56_09330</name>
</gene>
<keyword evidence="2" id="KW-1003">Cell membrane</keyword>
<feature type="domain" description="Methyl-accepting transducer" evidence="8">
    <location>
        <begin position="296"/>
        <end position="532"/>
    </location>
</feature>
<dbReference type="SMART" id="SM00283">
    <property type="entry name" value="MA"/>
    <property type="match status" value="1"/>
</dbReference>
<dbReference type="Pfam" id="PF00015">
    <property type="entry name" value="MCPsignal"/>
    <property type="match status" value="1"/>
</dbReference>
<keyword evidence="7" id="KW-1133">Transmembrane helix</keyword>
<protein>
    <submittedName>
        <fullName evidence="10">Methyl-accepting chemotaxis protein</fullName>
    </submittedName>
</protein>
<sequence>MIKWIKKQSLVFSSSILLAVLFMTQAIVMNYVSYDAQKQAKFGEFQAIGEKLQAQAQMDIQYIESAMEWMNGDRTSSSAEMDILNRLLNATIDDELIVRAYFLTTNYTKTEEQNELTFLQTSNTFMDVGHQAGDIYIASEELLEQFQQALNNQSGLSEEYTDDYGDWITYLAPLRDAQGTTVAVMGLDFDYDIVKDFLIETFFKSTIIAVIPAIIAIILATLIIRIVIQPLRTLVRLAKKAANGDLTVQVPTTFGNEIGQAARSFNEMVTSLRELAVHIDHTSKEVSESSSAIKETAGQSESAMNDISSAIQSVSAGAETQLASAQECQRAMTEMAIVIQRIAESSSTVSELATDTSHLAAEGETVVSQAVKQMHTIEKQVTGAAEVMLQLNQSSERIGDIIGHITEVADQTNLLALNASIEAARAGEHGKGFAVVAQEIRKLAERSKESSDEIAAILEEIRSKSEGVSASLSESARETRVGTELVNASGESFRSIHEAVNQVSGQVQEVSAASEQMSAGSEEIAASMVELEQMANASSSHSQEVAAASEEQLASIEELSHSSQQLQNLANELRQAVGKFKV</sequence>
<reference evidence="11" key="1">
    <citation type="journal article" date="2019" name="Int. J. Syst. Evol. Microbiol.">
        <title>The Global Catalogue of Microorganisms (GCM) 10K type strain sequencing project: providing services to taxonomists for standard genome sequencing and annotation.</title>
        <authorList>
            <consortium name="The Broad Institute Genomics Platform"/>
            <consortium name="The Broad Institute Genome Sequencing Center for Infectious Disease"/>
            <person name="Wu L."/>
            <person name="Ma J."/>
        </authorList>
    </citation>
    <scope>NUCLEOTIDE SEQUENCE [LARGE SCALE GENOMIC DNA]</scope>
    <source>
        <strain evidence="11">PCU 280</strain>
    </source>
</reference>
<evidence type="ECO:0000259" key="9">
    <source>
        <dbReference type="PROSITE" id="PS50885"/>
    </source>
</evidence>
<dbReference type="CDD" id="cd06225">
    <property type="entry name" value="HAMP"/>
    <property type="match status" value="1"/>
</dbReference>
<feature type="domain" description="HAMP" evidence="9">
    <location>
        <begin position="225"/>
        <end position="277"/>
    </location>
</feature>
<keyword evidence="3 7" id="KW-0472">Membrane</keyword>
<dbReference type="Gene3D" id="1.10.287.950">
    <property type="entry name" value="Methyl-accepting chemotaxis protein"/>
    <property type="match status" value="1"/>
</dbReference>
<comment type="subcellular location">
    <subcellularLocation>
        <location evidence="1">Cell membrane</location>
    </subcellularLocation>
</comment>
<evidence type="ECO:0000259" key="8">
    <source>
        <dbReference type="PROSITE" id="PS50111"/>
    </source>
</evidence>
<dbReference type="CDD" id="cd11386">
    <property type="entry name" value="MCP_signal"/>
    <property type="match status" value="1"/>
</dbReference>
<dbReference type="SUPFAM" id="SSF58104">
    <property type="entry name" value="Methyl-accepting chemotaxis protein (MCP) signaling domain"/>
    <property type="match status" value="1"/>
</dbReference>
<dbReference type="InterPro" id="IPR003660">
    <property type="entry name" value="HAMP_dom"/>
</dbReference>
<organism evidence="10 11">
    <name type="scientific">Paenibacillus septentrionalis</name>
    <dbReference type="NCBI Taxonomy" id="429342"/>
    <lineage>
        <taxon>Bacteria</taxon>
        <taxon>Bacillati</taxon>
        <taxon>Bacillota</taxon>
        <taxon>Bacilli</taxon>
        <taxon>Bacillales</taxon>
        <taxon>Paenibacillaceae</taxon>
        <taxon>Paenibacillus</taxon>
    </lineage>
</organism>
<evidence type="ECO:0000313" key="11">
    <source>
        <dbReference type="Proteomes" id="UP001596233"/>
    </source>
</evidence>
<dbReference type="EMBL" id="JBHSTE010000003">
    <property type="protein sequence ID" value="MFC6332822.1"/>
    <property type="molecule type" value="Genomic_DNA"/>
</dbReference>
<dbReference type="RefSeq" id="WP_379233658.1">
    <property type="nucleotide sequence ID" value="NZ_JBHSTE010000003.1"/>
</dbReference>
<comment type="similarity">
    <text evidence="5">Belongs to the methyl-accepting chemotaxis (MCP) protein family.</text>
</comment>
<evidence type="ECO:0000256" key="2">
    <source>
        <dbReference type="ARBA" id="ARBA00022475"/>
    </source>
</evidence>
<dbReference type="InterPro" id="IPR004089">
    <property type="entry name" value="MCPsignal_dom"/>
</dbReference>
<name>A0ABW1V4W4_9BACL</name>
<dbReference type="Gene3D" id="6.10.340.10">
    <property type="match status" value="1"/>
</dbReference>
<dbReference type="PROSITE" id="PS50885">
    <property type="entry name" value="HAMP"/>
    <property type="match status" value="1"/>
</dbReference>
<dbReference type="PROSITE" id="PS50111">
    <property type="entry name" value="CHEMOTAXIS_TRANSDUC_2"/>
    <property type="match status" value="1"/>
</dbReference>
<dbReference type="SMART" id="SM00304">
    <property type="entry name" value="HAMP"/>
    <property type="match status" value="1"/>
</dbReference>
<dbReference type="Proteomes" id="UP001596233">
    <property type="component" value="Unassembled WGS sequence"/>
</dbReference>
<dbReference type="Pfam" id="PF00672">
    <property type="entry name" value="HAMP"/>
    <property type="match status" value="1"/>
</dbReference>
<keyword evidence="11" id="KW-1185">Reference proteome</keyword>
<comment type="caution">
    <text evidence="10">The sequence shown here is derived from an EMBL/GenBank/DDBJ whole genome shotgun (WGS) entry which is preliminary data.</text>
</comment>
<dbReference type="PANTHER" id="PTHR32089">
    <property type="entry name" value="METHYL-ACCEPTING CHEMOTAXIS PROTEIN MCPB"/>
    <property type="match status" value="1"/>
</dbReference>
<keyword evidence="7" id="KW-0812">Transmembrane</keyword>
<evidence type="ECO:0000313" key="10">
    <source>
        <dbReference type="EMBL" id="MFC6332822.1"/>
    </source>
</evidence>
<evidence type="ECO:0000256" key="7">
    <source>
        <dbReference type="SAM" id="Phobius"/>
    </source>
</evidence>
<keyword evidence="4 6" id="KW-0807">Transducer</keyword>
<evidence type="ECO:0000256" key="1">
    <source>
        <dbReference type="ARBA" id="ARBA00004236"/>
    </source>
</evidence>